<dbReference type="Proteomes" id="UP000429607">
    <property type="component" value="Unassembled WGS sequence"/>
</dbReference>
<protein>
    <submittedName>
        <fullName evidence="1">Uncharacterized protein</fullName>
    </submittedName>
</protein>
<dbReference type="Proteomes" id="UP000434957">
    <property type="component" value="Unassembled WGS sequence"/>
</dbReference>
<comment type="caution">
    <text evidence="1">The sequence shown here is derived from an EMBL/GenBank/DDBJ whole genome shotgun (WGS) entry which is preliminary data.</text>
</comment>
<evidence type="ECO:0000313" key="1">
    <source>
        <dbReference type="EMBL" id="KAE9017589.1"/>
    </source>
</evidence>
<reference evidence="1 3" key="1">
    <citation type="submission" date="2018-09" db="EMBL/GenBank/DDBJ databases">
        <title>Genomic investigation of the strawberry pathogen Phytophthora fragariae indicates pathogenicity is determined by transcriptional variation in three key races.</title>
        <authorList>
            <person name="Adams T.M."/>
            <person name="Armitage A.D."/>
            <person name="Sobczyk M.K."/>
            <person name="Bates H.J."/>
            <person name="Dunwell J.M."/>
            <person name="Nellist C.F."/>
            <person name="Harrison R.J."/>
        </authorList>
    </citation>
    <scope>NUCLEOTIDE SEQUENCE [LARGE SCALE GENOMIC DNA]</scope>
    <source>
        <strain evidence="1 3">SCRP249</strain>
        <strain evidence="2 4">SCRP333</strain>
    </source>
</reference>
<evidence type="ECO:0000313" key="4">
    <source>
        <dbReference type="Proteomes" id="UP000434957"/>
    </source>
</evidence>
<dbReference type="EMBL" id="QXFT01001046">
    <property type="protein sequence ID" value="KAE9330751.1"/>
    <property type="molecule type" value="Genomic_DNA"/>
</dbReference>
<organism evidence="1 3">
    <name type="scientific">Phytophthora rubi</name>
    <dbReference type="NCBI Taxonomy" id="129364"/>
    <lineage>
        <taxon>Eukaryota</taxon>
        <taxon>Sar</taxon>
        <taxon>Stramenopiles</taxon>
        <taxon>Oomycota</taxon>
        <taxon>Peronosporomycetes</taxon>
        <taxon>Peronosporales</taxon>
        <taxon>Peronosporaceae</taxon>
        <taxon>Phytophthora</taxon>
    </lineage>
</organism>
<proteinExistence type="predicted"/>
<name>A0A6A3LEU0_9STRA</name>
<sequence length="225" mass="26281">MFNPVYGEYYTGRDVTVNANYTTTTEARQVAYINDRRQTPLEFEYRVLWVHPDRSCKRLHLCTWEPRGRLAEDDFKVDMDLVDRWKASKFDTFEEFWKQGKVGFGLPGADEERLCLFDALKGAAQLARRPDVITQQYIDQFVRDELLLYQRDLSKVGHVFLDEIGLNDGIYIVAAYNHSFVGHGFVLTVQGKMRLIYDLQEGKPIASAEDWLNIYAFVRPFVIFK</sequence>
<accession>A0A6A3LEU0</accession>
<evidence type="ECO:0000313" key="2">
    <source>
        <dbReference type="EMBL" id="KAE9330751.1"/>
    </source>
</evidence>
<keyword evidence="4" id="KW-1185">Reference proteome</keyword>
<dbReference type="AlphaFoldDB" id="A0A6A3LEU0"/>
<dbReference type="EMBL" id="QXFV01001026">
    <property type="protein sequence ID" value="KAE9017589.1"/>
    <property type="molecule type" value="Genomic_DNA"/>
</dbReference>
<evidence type="ECO:0000313" key="3">
    <source>
        <dbReference type="Proteomes" id="UP000429607"/>
    </source>
</evidence>
<gene>
    <name evidence="1" type="ORF">PR001_g14352</name>
    <name evidence="2" type="ORF">PR003_g15243</name>
</gene>